<evidence type="ECO:0000313" key="5">
    <source>
        <dbReference type="EMBL" id="CAH2102808.1"/>
    </source>
</evidence>
<dbReference type="Pfam" id="PF01326">
    <property type="entry name" value="PPDK_N"/>
    <property type="match status" value="1"/>
</dbReference>
<feature type="transmembrane region" description="Helical" evidence="2">
    <location>
        <begin position="6"/>
        <end position="24"/>
    </location>
</feature>
<dbReference type="InterPro" id="IPR036637">
    <property type="entry name" value="Phosphohistidine_dom_sf"/>
</dbReference>
<accession>A0AAU9UUF0</accession>
<evidence type="ECO:0000256" key="2">
    <source>
        <dbReference type="SAM" id="Phobius"/>
    </source>
</evidence>
<dbReference type="Gene3D" id="3.30.470.20">
    <property type="entry name" value="ATP-grasp fold, B domain"/>
    <property type="match status" value="1"/>
</dbReference>
<feature type="domain" description="Pyruvate phosphate dikinase AMP/ATP-binding" evidence="4">
    <location>
        <begin position="435"/>
        <end position="754"/>
    </location>
</feature>
<dbReference type="Pfam" id="PF00391">
    <property type="entry name" value="PEP-utilizers"/>
    <property type="match status" value="1"/>
</dbReference>
<reference evidence="5" key="1">
    <citation type="submission" date="2022-03" db="EMBL/GenBank/DDBJ databases">
        <authorList>
            <person name="Tunstrom K."/>
        </authorList>
    </citation>
    <scope>NUCLEOTIDE SEQUENCE</scope>
</reference>
<dbReference type="InterPro" id="IPR051549">
    <property type="entry name" value="PEP_Utilizing_Enz"/>
</dbReference>
<evidence type="ECO:0000259" key="3">
    <source>
        <dbReference type="Pfam" id="PF00391"/>
    </source>
</evidence>
<keyword evidence="2" id="KW-0472">Membrane</keyword>
<dbReference type="InterPro" id="IPR013815">
    <property type="entry name" value="ATP_grasp_subdomain_1"/>
</dbReference>
<protein>
    <recommendedName>
        <fullName evidence="7">Phosphoenolpyruvate synthase</fullName>
    </recommendedName>
</protein>
<comment type="similarity">
    <text evidence="1">Belongs to the PEP-utilizing enzyme family.</text>
</comment>
<keyword evidence="2" id="KW-0812">Transmembrane</keyword>
<dbReference type="Gene3D" id="3.50.30.10">
    <property type="entry name" value="Phosphohistidine domain"/>
    <property type="match status" value="1"/>
</dbReference>
<dbReference type="InterPro" id="IPR008279">
    <property type="entry name" value="PEP-util_enz_mobile_dom"/>
</dbReference>
<evidence type="ECO:0000259" key="4">
    <source>
        <dbReference type="Pfam" id="PF01326"/>
    </source>
</evidence>
<dbReference type="EMBL" id="CAKOGL010000025">
    <property type="protein sequence ID" value="CAH2102808.1"/>
    <property type="molecule type" value="Genomic_DNA"/>
</dbReference>
<dbReference type="SUPFAM" id="SSF56059">
    <property type="entry name" value="Glutathione synthetase ATP-binding domain-like"/>
    <property type="match status" value="1"/>
</dbReference>
<evidence type="ECO:0000256" key="1">
    <source>
        <dbReference type="ARBA" id="ARBA00007837"/>
    </source>
</evidence>
<dbReference type="SUPFAM" id="SSF52009">
    <property type="entry name" value="Phosphohistidine domain"/>
    <property type="match status" value="1"/>
</dbReference>
<evidence type="ECO:0000313" key="6">
    <source>
        <dbReference type="Proteomes" id="UP001153954"/>
    </source>
</evidence>
<dbReference type="InterPro" id="IPR002192">
    <property type="entry name" value="PPDK_AMP/ATP-bd"/>
</dbReference>
<dbReference type="Gene3D" id="3.30.1490.20">
    <property type="entry name" value="ATP-grasp fold, A domain"/>
    <property type="match status" value="1"/>
</dbReference>
<sequence>MDLIDVLLQVGLLTVGVVFYLIFIRKSVKKKGFYQQAGWNYYLKKILAWYAVKRWKVQLPTKEPIETPQRNKTEGWDDISIRASAPDGSVILLGIRKLCRRKPIAEATVHIKLPDGTSYTLLQHPQTAVSEWMQRVSGEWSAGGLKIQVNEHMQSLRIIFNGLLKCSQEDKAQHVKFNLLWKSATSVVQHPNDWSDNLAAETLALEPWRDGNWWKLLNNCGKGSGSWMQWGVVQGRFQSFNADGIIERNEYLRVRGVRERSWAPGYKEVRRTVTITAIARDGTAVQIRGFSYYKHFTQCISGSVRFPNYMVKPITSTDFSMSDFCENPQGIPKTYTINISTLNNRTLKVVLRVNKDEGRLLSGPDQQEIVYRTINVSIDDEHGTGILELGYENIAGNSMVDITSLPVLKWLSEEEAGDVGYCVSFEERAAFCTSHVGGKGASLALLASVQTEQGYCVPPGFCVTTKAFNKHLDINSNLRKAIKEIESNNDKYDEIKFKEKCEKAYSLFISTPIVEDVKDSVMTHLSELKKKTVNLNLGGQLRFAVRSSAVGEDSEALSAAGQNETVLGVLEDDVLHAVQKCWASMFSFTSAYYRRQNGQACLCSGGVVVQALVAPRVAGVLFTTHPQCGDPTRLLLTANYGLGESVVSGSVEPDTIIVRRETDGTLSIAQILLGSKNHKIITADNGVKIENVSSLEKNIPCLSETEIFKLARLGISQQKLWGAGRDIEWAIHNDDIFLLQARPITSLERWTEEELLHELDFPIMSDDELITFANTGEVLPKPLTALTYDVVYKPLERGVGTLIETNGDGYDKNVVITHNRCCLASYNALYRRFPKEIDVNIRMLEMAVHGHKVADEMVVKTALHRRQPKFKDKIFTIFDMLKSLITSKWVMDETIKNVNIMNLNVQTEDPMVLLDVITGVHNNMFQYMRNHGSTSVASTFTQFIAMTVLLEGRSDFTPEECNEISTLLSSGDVLSAEVPHALANFVRKLEILGKLNEFREQNPNYALQWLKNNVPRVYNDVLEFLDQHGHRAIMEFDLSTKPWSLVPEELMKVLQHMRPTKEEQRQKSLDEIIASLKTPQKLSTRRVLRWVVPLCWRAVRHREATKAHMILAVHKLRLAAARLGQQLTRAWLLPSADLVYHFRAHELREYIATRDPVLLKKAIQRQQFYSGWCKLKFAEIIKGWPEPLKVEGSKFTAGELKLKATSVCGGDVIARACVIKNLSEINELQHGDILITHSTDIGWSPYFPLLSGIVTELGGLISHGAVIAREYGLPCIVGATHATELFKTGETIRLSGYEGIVEKVSISQEDKKMN</sequence>
<proteinExistence type="inferred from homology"/>
<name>A0AAU9UUF0_EUPED</name>
<feature type="domain" description="PEP-utilising enzyme mobile" evidence="3">
    <location>
        <begin position="1229"/>
        <end position="1299"/>
    </location>
</feature>
<gene>
    <name evidence="5" type="ORF">EEDITHA_LOCUS17389</name>
</gene>
<organism evidence="5 6">
    <name type="scientific">Euphydryas editha</name>
    <name type="common">Edith's checkerspot</name>
    <dbReference type="NCBI Taxonomy" id="104508"/>
    <lineage>
        <taxon>Eukaryota</taxon>
        <taxon>Metazoa</taxon>
        <taxon>Ecdysozoa</taxon>
        <taxon>Arthropoda</taxon>
        <taxon>Hexapoda</taxon>
        <taxon>Insecta</taxon>
        <taxon>Pterygota</taxon>
        <taxon>Neoptera</taxon>
        <taxon>Endopterygota</taxon>
        <taxon>Lepidoptera</taxon>
        <taxon>Glossata</taxon>
        <taxon>Ditrysia</taxon>
        <taxon>Papilionoidea</taxon>
        <taxon>Nymphalidae</taxon>
        <taxon>Nymphalinae</taxon>
        <taxon>Euphydryas</taxon>
    </lineage>
</organism>
<dbReference type="Proteomes" id="UP001153954">
    <property type="component" value="Unassembled WGS sequence"/>
</dbReference>
<evidence type="ECO:0008006" key="7">
    <source>
        <dbReference type="Google" id="ProtNLM"/>
    </source>
</evidence>
<dbReference type="GO" id="GO:0005524">
    <property type="term" value="F:ATP binding"/>
    <property type="evidence" value="ECO:0007669"/>
    <property type="project" value="InterPro"/>
</dbReference>
<keyword evidence="6" id="KW-1185">Reference proteome</keyword>
<keyword evidence="2" id="KW-1133">Transmembrane helix</keyword>
<dbReference type="GO" id="GO:0016301">
    <property type="term" value="F:kinase activity"/>
    <property type="evidence" value="ECO:0007669"/>
    <property type="project" value="InterPro"/>
</dbReference>
<comment type="caution">
    <text evidence="5">The sequence shown here is derived from an EMBL/GenBank/DDBJ whole genome shotgun (WGS) entry which is preliminary data.</text>
</comment>
<dbReference type="PANTHER" id="PTHR43615">
    <property type="entry name" value="PHOSPHOENOLPYRUVATE SYNTHASE-RELATED"/>
    <property type="match status" value="1"/>
</dbReference>
<dbReference type="PANTHER" id="PTHR43615:SF1">
    <property type="entry name" value="PPDK_N DOMAIN-CONTAINING PROTEIN"/>
    <property type="match status" value="1"/>
</dbReference>